<reference evidence="2" key="1">
    <citation type="submission" date="2021-12" db="EMBL/GenBank/DDBJ databases">
        <title>taxonomy of Moraxella sp. ZY201224.</title>
        <authorList>
            <person name="Li F."/>
        </authorList>
    </citation>
    <scope>NUCLEOTIDE SEQUENCE</scope>
    <source>
        <strain evidence="2">ZY201224</strain>
    </source>
</reference>
<dbReference type="Proteomes" id="UP001063782">
    <property type="component" value="Chromosome"/>
</dbReference>
<evidence type="ECO:0000313" key="3">
    <source>
        <dbReference type="Proteomes" id="UP001063782"/>
    </source>
</evidence>
<dbReference type="Pfam" id="PF04338">
    <property type="entry name" value="DUF481"/>
    <property type="match status" value="1"/>
</dbReference>
<accession>A0ABY6F4H1</accession>
<dbReference type="InterPro" id="IPR007433">
    <property type="entry name" value="DUF481"/>
</dbReference>
<dbReference type="EMBL" id="CP089977">
    <property type="protein sequence ID" value="UXZ04939.1"/>
    <property type="molecule type" value="Genomic_DNA"/>
</dbReference>
<feature type="signal peptide" evidence="1">
    <location>
        <begin position="1"/>
        <end position="19"/>
    </location>
</feature>
<organism evidence="2 3">
    <name type="scientific">Moraxella nasicaprae</name>
    <dbReference type="NCBI Taxonomy" id="2904122"/>
    <lineage>
        <taxon>Bacteria</taxon>
        <taxon>Pseudomonadati</taxon>
        <taxon>Pseudomonadota</taxon>
        <taxon>Gammaproteobacteria</taxon>
        <taxon>Moraxellales</taxon>
        <taxon>Moraxellaceae</taxon>
        <taxon>Moraxella</taxon>
    </lineage>
</organism>
<dbReference type="RefSeq" id="WP_263076440.1">
    <property type="nucleotide sequence ID" value="NZ_CP089977.1"/>
</dbReference>
<keyword evidence="3" id="KW-1185">Reference proteome</keyword>
<gene>
    <name evidence="2" type="ORF">LU297_00325</name>
</gene>
<evidence type="ECO:0000256" key="1">
    <source>
        <dbReference type="SAM" id="SignalP"/>
    </source>
</evidence>
<feature type="chain" id="PRO_5046683005" evidence="1">
    <location>
        <begin position="20"/>
        <end position="254"/>
    </location>
</feature>
<name>A0ABY6F4H1_9GAMM</name>
<evidence type="ECO:0000313" key="2">
    <source>
        <dbReference type="EMBL" id="UXZ04939.1"/>
    </source>
</evidence>
<protein>
    <submittedName>
        <fullName evidence="2">DUF481 domain-containing protein</fullName>
    </submittedName>
</protein>
<sequence length="254" mass="27688">MKKLLVAAMALTTATTAFADLGPTRTQTGAVAVEAGKNFRLEGDVGFSVNQTKNDTSKTTKENLNANLLFQRQQGVWGQEVRAQAISSNDDASTTNTEQYYLSGKVLHRSSPTVYQFAQLAGEKDLGSAFDYQATATAGLGMDILKDSRQSLTAEIGAGYRHSKERYAPHDKHNEAIGTVAAFYEYQINPTVRFNQDLGYEFGKDSRTLRSRTSLSADLTDRIAGVASYSIKDISADSGDSRISLASFGIRYKH</sequence>
<keyword evidence="1" id="KW-0732">Signal</keyword>
<proteinExistence type="predicted"/>